<dbReference type="RefSeq" id="WP_369278515.1">
    <property type="nucleotide sequence ID" value="NZ_JBJVMW010000007.1"/>
</dbReference>
<dbReference type="GO" id="GO:0032259">
    <property type="term" value="P:methylation"/>
    <property type="evidence" value="ECO:0007669"/>
    <property type="project" value="UniProtKB-KW"/>
</dbReference>
<feature type="region of interest" description="Disordered" evidence="6">
    <location>
        <begin position="116"/>
        <end position="137"/>
    </location>
</feature>
<proteinExistence type="inferred from homology"/>
<evidence type="ECO:0000313" key="9">
    <source>
        <dbReference type="Proteomes" id="UP001631993"/>
    </source>
</evidence>
<evidence type="ECO:0000256" key="5">
    <source>
        <dbReference type="ARBA" id="ARBA00023098"/>
    </source>
</evidence>
<keyword evidence="5" id="KW-0443">Lipid metabolism</keyword>
<dbReference type="PANTHER" id="PTHR43667">
    <property type="entry name" value="CYCLOPROPANE-FATTY-ACYL-PHOSPHOLIPID SYNTHASE"/>
    <property type="match status" value="1"/>
</dbReference>
<dbReference type="Proteomes" id="UP001631993">
    <property type="component" value="Unassembled WGS sequence"/>
</dbReference>
<evidence type="ECO:0000256" key="4">
    <source>
        <dbReference type="ARBA" id="ARBA00022691"/>
    </source>
</evidence>
<sequence length="429" mass="47784">MADAAPRLHALVQQLLGAPFPVRVRAWDGSLAGPPDAPTLVVRNRRAVRRLLFKPGELGLARAWVSGDLDVEGDLYQALDLISGQVWQRDDDARTLTEALRDPGFRAAVRGLLRLAGPPLPPAPPREEVRRTTHLHTRRTDRRAISHHYDVGNDFYEIVLGPSMVYSCAYWESADSTLEDAQRDKLELVCRKLGLTPGQRLLDVGCGWGSMAIHAAREHGVSVVGITLSQEQAAYARKRVADAGLTDRVEIRVQDYRDVADGPYDAISSIGMAEHVGADKYLEYAGVLHSLLKPGGRLLNHQIARRPHHDETAYEVDEFIDAYVFPDGELAPLGSTVTQLERAGFEVRDVESIREHYALTLRRWVSRLEDDWRRAVRLTSAGRARVWRLYMAASALAFEQQRIGVNQVLAVRPPPSGASGLPLRSRTWN</sequence>
<evidence type="ECO:0000256" key="6">
    <source>
        <dbReference type="SAM" id="MobiDB-lite"/>
    </source>
</evidence>
<comment type="caution">
    <text evidence="8">The sequence shown here is derived from an EMBL/GenBank/DDBJ whole genome shotgun (WGS) entry which is preliminary data.</text>
</comment>
<dbReference type="InterPro" id="IPR029063">
    <property type="entry name" value="SAM-dependent_MTases_sf"/>
</dbReference>
<reference evidence="8 9" key="1">
    <citation type="submission" date="2024-12" db="EMBL/GenBank/DDBJ databases">
        <title>Forecasting of Potato common scab and diversities of Pathogenic streptomyces spp. in china.</title>
        <authorList>
            <person name="Handique U."/>
            <person name="Wu J."/>
        </authorList>
    </citation>
    <scope>NUCLEOTIDE SEQUENCE [LARGE SCALE GENOMIC DNA]</scope>
    <source>
        <strain evidence="8 9">ZRIMU1585</strain>
    </source>
</reference>
<comment type="similarity">
    <text evidence="1">Belongs to the CFA/CMAS family.</text>
</comment>
<dbReference type="InterPro" id="IPR003333">
    <property type="entry name" value="CMAS"/>
</dbReference>
<keyword evidence="9" id="KW-1185">Reference proteome</keyword>
<dbReference type="GO" id="GO:0008168">
    <property type="term" value="F:methyltransferase activity"/>
    <property type="evidence" value="ECO:0007669"/>
    <property type="project" value="UniProtKB-KW"/>
</dbReference>
<accession>A0ABW9IJF2</accession>
<keyword evidence="4" id="KW-0949">S-adenosyl-L-methionine</keyword>
<feature type="domain" description="Polyketide synthase-like methyltransferase" evidence="7">
    <location>
        <begin position="155"/>
        <end position="391"/>
    </location>
</feature>
<protein>
    <submittedName>
        <fullName evidence="8">Class I SAM-dependent methyltransferase</fullName>
        <ecNumber evidence="8">2.1.1.-</ecNumber>
    </submittedName>
</protein>
<dbReference type="PIRSF" id="PIRSF003085">
    <property type="entry name" value="CMAS"/>
    <property type="match status" value="1"/>
</dbReference>
<dbReference type="CDD" id="cd02440">
    <property type="entry name" value="AdoMet_MTases"/>
    <property type="match status" value="1"/>
</dbReference>
<keyword evidence="2 8" id="KW-0489">Methyltransferase</keyword>
<dbReference type="Gene3D" id="3.40.50.150">
    <property type="entry name" value="Vaccinia Virus protein VP39"/>
    <property type="match status" value="1"/>
</dbReference>
<dbReference type="SMART" id="SM00828">
    <property type="entry name" value="PKS_MT"/>
    <property type="match status" value="1"/>
</dbReference>
<evidence type="ECO:0000256" key="3">
    <source>
        <dbReference type="ARBA" id="ARBA00022679"/>
    </source>
</evidence>
<organism evidence="8 9">
    <name type="scientific">Streptomyces galilaeus</name>
    <dbReference type="NCBI Taxonomy" id="33899"/>
    <lineage>
        <taxon>Bacteria</taxon>
        <taxon>Bacillati</taxon>
        <taxon>Actinomycetota</taxon>
        <taxon>Actinomycetes</taxon>
        <taxon>Kitasatosporales</taxon>
        <taxon>Streptomycetaceae</taxon>
        <taxon>Streptomyces</taxon>
    </lineage>
</organism>
<dbReference type="Pfam" id="PF02353">
    <property type="entry name" value="CMAS"/>
    <property type="match status" value="1"/>
</dbReference>
<evidence type="ECO:0000313" key="8">
    <source>
        <dbReference type="EMBL" id="MFM9648624.1"/>
    </source>
</evidence>
<dbReference type="EC" id="2.1.1.-" evidence="8"/>
<keyword evidence="3 8" id="KW-0808">Transferase</keyword>
<evidence type="ECO:0000256" key="2">
    <source>
        <dbReference type="ARBA" id="ARBA00022603"/>
    </source>
</evidence>
<name>A0ABW9IJF2_STRGJ</name>
<gene>
    <name evidence="8" type="ORF">ACKI1S_20990</name>
</gene>
<dbReference type="InterPro" id="IPR020803">
    <property type="entry name" value="MeTfrase_dom"/>
</dbReference>
<dbReference type="SUPFAM" id="SSF53335">
    <property type="entry name" value="S-adenosyl-L-methionine-dependent methyltransferases"/>
    <property type="match status" value="1"/>
</dbReference>
<evidence type="ECO:0000259" key="7">
    <source>
        <dbReference type="SMART" id="SM00828"/>
    </source>
</evidence>
<dbReference type="PANTHER" id="PTHR43667:SF1">
    <property type="entry name" value="CYCLOPROPANE-FATTY-ACYL-PHOSPHOLIPID SYNTHASE"/>
    <property type="match status" value="1"/>
</dbReference>
<dbReference type="InterPro" id="IPR050723">
    <property type="entry name" value="CFA/CMAS"/>
</dbReference>
<evidence type="ECO:0000256" key="1">
    <source>
        <dbReference type="ARBA" id="ARBA00010815"/>
    </source>
</evidence>
<dbReference type="EMBL" id="JBJVNE010000010">
    <property type="protein sequence ID" value="MFM9648624.1"/>
    <property type="molecule type" value="Genomic_DNA"/>
</dbReference>